<dbReference type="Proteomes" id="UP000307244">
    <property type="component" value="Unassembled WGS sequence"/>
</dbReference>
<dbReference type="EMBL" id="SWBQ01000007">
    <property type="protein sequence ID" value="TKC03766.1"/>
    <property type="molecule type" value="Genomic_DNA"/>
</dbReference>
<evidence type="ECO:0000313" key="6">
    <source>
        <dbReference type="Proteomes" id="UP000307244"/>
    </source>
</evidence>
<evidence type="ECO:0000313" key="5">
    <source>
        <dbReference type="EMBL" id="TKC03766.1"/>
    </source>
</evidence>
<dbReference type="CDD" id="cd06267">
    <property type="entry name" value="PBP1_LacI_sugar_binding-like"/>
    <property type="match status" value="1"/>
</dbReference>
<keyword evidence="6" id="KW-1185">Reference proteome</keyword>
<keyword evidence="1" id="KW-0805">Transcription regulation</keyword>
<proteinExistence type="predicted"/>
<gene>
    <name evidence="5" type="ORF">FA047_19080</name>
</gene>
<feature type="domain" description="HTH gntR-type" evidence="4">
    <location>
        <begin position="4"/>
        <end position="72"/>
    </location>
</feature>
<dbReference type="SMART" id="SM00345">
    <property type="entry name" value="HTH_GNTR"/>
    <property type="match status" value="1"/>
</dbReference>
<dbReference type="InterPro" id="IPR036388">
    <property type="entry name" value="WH-like_DNA-bd_sf"/>
</dbReference>
<dbReference type="PANTHER" id="PTHR30146">
    <property type="entry name" value="LACI-RELATED TRANSCRIPTIONAL REPRESSOR"/>
    <property type="match status" value="1"/>
</dbReference>
<evidence type="ECO:0000259" key="4">
    <source>
        <dbReference type="PROSITE" id="PS50949"/>
    </source>
</evidence>
<dbReference type="Gene3D" id="1.10.10.10">
    <property type="entry name" value="Winged helix-like DNA-binding domain superfamily/Winged helix DNA-binding domain"/>
    <property type="match status" value="1"/>
</dbReference>
<dbReference type="PRINTS" id="PR00035">
    <property type="entry name" value="HTHGNTR"/>
</dbReference>
<comment type="caution">
    <text evidence="5">The sequence shown here is derived from an EMBL/GenBank/DDBJ whole genome shotgun (WGS) entry which is preliminary data.</text>
</comment>
<evidence type="ECO:0000256" key="2">
    <source>
        <dbReference type="ARBA" id="ARBA00023125"/>
    </source>
</evidence>
<name>A0A4U1CCE5_9SPHI</name>
<dbReference type="AlphaFoldDB" id="A0A4U1CCE5"/>
<organism evidence="5 6">
    <name type="scientific">Pedobacter frigoris</name>
    <dbReference type="NCBI Taxonomy" id="2571272"/>
    <lineage>
        <taxon>Bacteria</taxon>
        <taxon>Pseudomonadati</taxon>
        <taxon>Bacteroidota</taxon>
        <taxon>Sphingobacteriia</taxon>
        <taxon>Sphingobacteriales</taxon>
        <taxon>Sphingobacteriaceae</taxon>
        <taxon>Pedobacter</taxon>
    </lineage>
</organism>
<sequence length="364" mass="40408">MKGKISSKTIYDTLKDQIHKDRFPAGSMLPAELTLAQKYLVSRPTIAKVYNQLQDEGLVLKTKGLGTVVTHQHANTNHTFGLLLPGAGESEIFSIINDQLLGRSETGSFNCLWEGATAGSAEIRESLIESCCESYINKRVDGIFFSPLERVPDADELNLKICEAIQEANIPLILIDRNIRISPDRRTFDVVSIDNFNAGSVMAKHLLDQGCEELHFFYRPDSASSIDLRISGVRDLVQKQGHSFTTNNLFCGNPEDLDFVKKMKITPGKTGIICANDSTAAVLMSSLDAQGVEISSDVLVCGYDDMKYSKHLKHSLTSLRQPCEEIANISIELMMRRLKDNSHIPITVNLSGEIVIRESSQFQR</sequence>
<dbReference type="PANTHER" id="PTHR30146:SF109">
    <property type="entry name" value="HTH-TYPE TRANSCRIPTIONAL REGULATOR GALS"/>
    <property type="match status" value="1"/>
</dbReference>
<accession>A0A4U1CCE5</accession>
<keyword evidence="3" id="KW-0804">Transcription</keyword>
<dbReference type="SUPFAM" id="SSF53822">
    <property type="entry name" value="Periplasmic binding protein-like I"/>
    <property type="match status" value="1"/>
</dbReference>
<dbReference type="InterPro" id="IPR028082">
    <property type="entry name" value="Peripla_BP_I"/>
</dbReference>
<evidence type="ECO:0000256" key="3">
    <source>
        <dbReference type="ARBA" id="ARBA00023163"/>
    </source>
</evidence>
<dbReference type="SUPFAM" id="SSF46785">
    <property type="entry name" value="Winged helix' DNA-binding domain"/>
    <property type="match status" value="1"/>
</dbReference>
<reference evidence="5 6" key="1">
    <citation type="submission" date="2019-04" db="EMBL/GenBank/DDBJ databases">
        <title>Pedobacter sp. RP-3-15 sp. nov., isolated from Arctic soil.</title>
        <authorList>
            <person name="Dahal R.H."/>
            <person name="Kim D.-U."/>
        </authorList>
    </citation>
    <scope>NUCLEOTIDE SEQUENCE [LARGE SCALE GENOMIC DNA]</scope>
    <source>
        <strain evidence="5 6">RP-3-15</strain>
    </source>
</reference>
<dbReference type="GO" id="GO:0003700">
    <property type="term" value="F:DNA-binding transcription factor activity"/>
    <property type="evidence" value="ECO:0007669"/>
    <property type="project" value="InterPro"/>
</dbReference>
<dbReference type="Gene3D" id="3.40.50.2300">
    <property type="match status" value="2"/>
</dbReference>
<keyword evidence="2" id="KW-0238">DNA-binding</keyword>
<dbReference type="Pfam" id="PF00392">
    <property type="entry name" value="GntR"/>
    <property type="match status" value="1"/>
</dbReference>
<evidence type="ECO:0000256" key="1">
    <source>
        <dbReference type="ARBA" id="ARBA00023015"/>
    </source>
</evidence>
<dbReference type="OrthoDB" id="9815017at2"/>
<protein>
    <submittedName>
        <fullName evidence="5">GntR family transcriptional regulator</fullName>
    </submittedName>
</protein>
<dbReference type="InterPro" id="IPR036390">
    <property type="entry name" value="WH_DNA-bd_sf"/>
</dbReference>
<dbReference type="CDD" id="cd07377">
    <property type="entry name" value="WHTH_GntR"/>
    <property type="match status" value="1"/>
</dbReference>
<dbReference type="InterPro" id="IPR046335">
    <property type="entry name" value="LacI/GalR-like_sensor"/>
</dbReference>
<dbReference type="InterPro" id="IPR000524">
    <property type="entry name" value="Tscrpt_reg_HTH_GntR"/>
</dbReference>
<dbReference type="Pfam" id="PF13377">
    <property type="entry name" value="Peripla_BP_3"/>
    <property type="match status" value="1"/>
</dbReference>
<dbReference type="GO" id="GO:0000976">
    <property type="term" value="F:transcription cis-regulatory region binding"/>
    <property type="evidence" value="ECO:0007669"/>
    <property type="project" value="TreeGrafter"/>
</dbReference>
<dbReference type="PROSITE" id="PS50949">
    <property type="entry name" value="HTH_GNTR"/>
    <property type="match status" value="1"/>
</dbReference>